<reference evidence="3" key="1">
    <citation type="journal article" date="2019" name="Sci. Rep.">
        <title>Draft genome of Tanacetum cinerariifolium, the natural source of mosquito coil.</title>
        <authorList>
            <person name="Yamashiro T."/>
            <person name="Shiraishi A."/>
            <person name="Satake H."/>
            <person name="Nakayama K."/>
        </authorList>
    </citation>
    <scope>NUCLEOTIDE SEQUENCE</scope>
</reference>
<evidence type="ECO:0000256" key="1">
    <source>
        <dbReference type="SAM" id="MobiDB-lite"/>
    </source>
</evidence>
<feature type="domain" description="Retrovirus-related Pol polyprotein from transposon TNT 1-94-like beta-barrel" evidence="2">
    <location>
        <begin position="225"/>
        <end position="297"/>
    </location>
</feature>
<dbReference type="Pfam" id="PF22936">
    <property type="entry name" value="Pol_BBD"/>
    <property type="match status" value="1"/>
</dbReference>
<gene>
    <name evidence="3" type="ORF">Tci_639543</name>
</gene>
<evidence type="ECO:0000313" key="3">
    <source>
        <dbReference type="EMBL" id="GFA67571.1"/>
    </source>
</evidence>
<proteinExistence type="predicted"/>
<feature type="region of interest" description="Disordered" evidence="1">
    <location>
        <begin position="139"/>
        <end position="163"/>
    </location>
</feature>
<organism evidence="3">
    <name type="scientific">Tanacetum cinerariifolium</name>
    <name type="common">Dalmatian daisy</name>
    <name type="synonym">Chrysanthemum cinerariifolium</name>
    <dbReference type="NCBI Taxonomy" id="118510"/>
    <lineage>
        <taxon>Eukaryota</taxon>
        <taxon>Viridiplantae</taxon>
        <taxon>Streptophyta</taxon>
        <taxon>Embryophyta</taxon>
        <taxon>Tracheophyta</taxon>
        <taxon>Spermatophyta</taxon>
        <taxon>Magnoliopsida</taxon>
        <taxon>eudicotyledons</taxon>
        <taxon>Gunneridae</taxon>
        <taxon>Pentapetalae</taxon>
        <taxon>asterids</taxon>
        <taxon>campanulids</taxon>
        <taxon>Asterales</taxon>
        <taxon>Asteraceae</taxon>
        <taxon>Asteroideae</taxon>
        <taxon>Anthemideae</taxon>
        <taxon>Anthemidinae</taxon>
        <taxon>Tanacetum</taxon>
    </lineage>
</organism>
<dbReference type="InterPro" id="IPR054722">
    <property type="entry name" value="PolX-like_BBD"/>
</dbReference>
<feature type="region of interest" description="Disordered" evidence="1">
    <location>
        <begin position="55"/>
        <end position="86"/>
    </location>
</feature>
<evidence type="ECO:0000259" key="2">
    <source>
        <dbReference type="Pfam" id="PF22936"/>
    </source>
</evidence>
<name>A0A699K2Y4_TANCI</name>
<comment type="caution">
    <text evidence="3">The sequence shown here is derived from an EMBL/GenBank/DDBJ whole genome shotgun (WGS) entry which is preliminary data.</text>
</comment>
<dbReference type="AlphaFoldDB" id="A0A699K2Y4"/>
<feature type="compositionally biased region" description="Polar residues" evidence="1">
    <location>
        <begin position="70"/>
        <end position="81"/>
    </location>
</feature>
<dbReference type="EMBL" id="BKCJ010466831">
    <property type="protein sequence ID" value="GFA67571.1"/>
    <property type="molecule type" value="Genomic_DNA"/>
</dbReference>
<sequence>MSTNDKFGLGYGDYRYGSILSYKNEVLQSVFMNKTSDLEDTHVNDRFVDRMHATSADELDSKPSEYASCESDSSVETSTSMPEPVKKASKVICEPKVWTDAPIIEEYESYNDKDSVSNVQEDKEKPSFAFTNSVKHVKTSRDNIKETDTTNHSPKIEKQDRNGHTRKGLGYAFTRKACFLCAVGEIGILLLRPQQVVIGDTKEILRTKTLTTTDDTHGALKDKEIIDSGCSRHMTWNKAHIADYQEFKGGSVAFGGSNGRITGKGKIKTGRLAFEDVYYVEELKHYNLFSMSQMCDKKNKVLFTDTDCLVMSLDFKFPDENQVPFKIYRQHNMYSFNLKNIDPSKDLACLFEKASIDESKK</sequence>
<protein>
    <submittedName>
        <fullName evidence="3">Ribonuclease H-like domain-containing protein</fullName>
    </submittedName>
</protein>
<accession>A0A699K2Y4</accession>